<protein>
    <submittedName>
        <fullName evidence="1">Bacteriocin</fullName>
    </submittedName>
</protein>
<name>A0A927CBL6_9BACL</name>
<dbReference type="InterPro" id="IPR010133">
    <property type="entry name" value="Bacteriocin_signal_seq"/>
</dbReference>
<dbReference type="EMBL" id="JACXJA010000037">
    <property type="protein sequence ID" value="MBD2865064.1"/>
    <property type="molecule type" value="Genomic_DNA"/>
</dbReference>
<comment type="caution">
    <text evidence="1">The sequence shown here is derived from an EMBL/GenBank/DDBJ whole genome shotgun (WGS) entry which is preliminary data.</text>
</comment>
<evidence type="ECO:0000313" key="2">
    <source>
        <dbReference type="Proteomes" id="UP000639396"/>
    </source>
</evidence>
<dbReference type="Proteomes" id="UP000639396">
    <property type="component" value="Unassembled WGS sequence"/>
</dbReference>
<organism evidence="1 2">
    <name type="scientific">Paenibacillus oceani</name>
    <dbReference type="NCBI Taxonomy" id="2772510"/>
    <lineage>
        <taxon>Bacteria</taxon>
        <taxon>Bacillati</taxon>
        <taxon>Bacillota</taxon>
        <taxon>Bacilli</taxon>
        <taxon>Bacillales</taxon>
        <taxon>Paenibacillaceae</taxon>
        <taxon>Paenibacillus</taxon>
    </lineage>
</organism>
<dbReference type="NCBIfam" id="TIGR01847">
    <property type="entry name" value="bacteriocin_sig"/>
    <property type="match status" value="1"/>
</dbReference>
<reference evidence="1" key="1">
    <citation type="submission" date="2020-09" db="EMBL/GenBank/DDBJ databases">
        <title>A novel bacterium of genus Paenibacillus, isolated from South China Sea.</title>
        <authorList>
            <person name="Huang H."/>
            <person name="Mo K."/>
            <person name="Hu Y."/>
        </authorList>
    </citation>
    <scope>NUCLEOTIDE SEQUENCE</scope>
    <source>
        <strain evidence="1">IB182363</strain>
    </source>
</reference>
<dbReference type="AlphaFoldDB" id="A0A927CBL6"/>
<accession>A0A927CBL6</accession>
<proteinExistence type="predicted"/>
<sequence length="47" mass="5193">MEQLTNVIDVLSDEELAEIAGGQRCQDCSALREFCGNDYTVNILCDP</sequence>
<evidence type="ECO:0000313" key="1">
    <source>
        <dbReference type="EMBL" id="MBD2865064.1"/>
    </source>
</evidence>
<keyword evidence="2" id="KW-1185">Reference proteome</keyword>
<gene>
    <name evidence="1" type="ORF">IDH45_24085</name>
</gene>
<dbReference type="RefSeq" id="WP_190930687.1">
    <property type="nucleotide sequence ID" value="NZ_JACXJA010000037.1"/>
</dbReference>